<dbReference type="InterPro" id="IPR025381">
    <property type="entry name" value="DUF4296"/>
</dbReference>
<evidence type="ECO:0000259" key="1">
    <source>
        <dbReference type="Pfam" id="PF14129"/>
    </source>
</evidence>
<dbReference type="KEGG" id="ten:LPB136_10250"/>
<dbReference type="RefSeq" id="WP_072556244.1">
    <property type="nucleotide sequence ID" value="NZ_CP018155.1"/>
</dbReference>
<organism evidence="2 3">
    <name type="scientific">Tenacibaculum todarodis</name>
    <dbReference type="NCBI Taxonomy" id="1850252"/>
    <lineage>
        <taxon>Bacteria</taxon>
        <taxon>Pseudomonadati</taxon>
        <taxon>Bacteroidota</taxon>
        <taxon>Flavobacteriia</taxon>
        <taxon>Flavobacteriales</taxon>
        <taxon>Flavobacteriaceae</taxon>
        <taxon>Tenacibaculum</taxon>
    </lineage>
</organism>
<dbReference type="PROSITE" id="PS51257">
    <property type="entry name" value="PROKAR_LIPOPROTEIN"/>
    <property type="match status" value="1"/>
</dbReference>
<sequence length="163" mass="19262">MKKVLYILVFIFLGSCTSNTIYKKPENLIPKDTMVALLSDMYIALSAKNVKNKIQQRQVNYLPFVYDKYKIDSARFKESNVYYTSVIEQYNEILLEVKDNINKEHKKYSEELKTQDSIKNLDKKKIKEERLKSKNKEGKLKNLIKLDSSQLKKPILEKGFKKR</sequence>
<dbReference type="AlphaFoldDB" id="A0A1L3JKP2"/>
<dbReference type="STRING" id="1850252.LPB136_10250"/>
<reference evidence="2 3" key="1">
    <citation type="submission" date="2016-11" db="EMBL/GenBank/DDBJ databases">
        <title>Tenacibaculum sp. LPB0136, isolated from marine environment.</title>
        <authorList>
            <person name="Kim E."/>
            <person name="Yi H."/>
        </authorList>
    </citation>
    <scope>NUCLEOTIDE SEQUENCE [LARGE SCALE GENOMIC DNA]</scope>
    <source>
        <strain evidence="2 3">LPB0136</strain>
    </source>
</reference>
<evidence type="ECO:0000313" key="3">
    <source>
        <dbReference type="Proteomes" id="UP000181898"/>
    </source>
</evidence>
<dbReference type="Pfam" id="PF14129">
    <property type="entry name" value="DUF4296"/>
    <property type="match status" value="1"/>
</dbReference>
<protein>
    <recommendedName>
        <fullName evidence="1">DUF4296 domain-containing protein</fullName>
    </recommendedName>
</protein>
<accession>A0A1L3JKP2</accession>
<dbReference type="EMBL" id="CP018155">
    <property type="protein sequence ID" value="APG65720.1"/>
    <property type="molecule type" value="Genomic_DNA"/>
</dbReference>
<name>A0A1L3JKP2_9FLAO</name>
<proteinExistence type="predicted"/>
<dbReference type="OrthoDB" id="1525222at2"/>
<evidence type="ECO:0000313" key="2">
    <source>
        <dbReference type="EMBL" id="APG65720.1"/>
    </source>
</evidence>
<keyword evidence="3" id="KW-1185">Reference proteome</keyword>
<feature type="domain" description="DUF4296" evidence="1">
    <location>
        <begin position="25"/>
        <end position="106"/>
    </location>
</feature>
<gene>
    <name evidence="2" type="ORF">LPB136_10250</name>
</gene>
<dbReference type="Proteomes" id="UP000181898">
    <property type="component" value="Chromosome"/>
</dbReference>